<dbReference type="PROSITE" id="PS01169">
    <property type="entry name" value="RIBOSOMAL_L21"/>
    <property type="match status" value="1"/>
</dbReference>
<dbReference type="GO" id="GO:0006412">
    <property type="term" value="P:translation"/>
    <property type="evidence" value="ECO:0007669"/>
    <property type="project" value="UniProtKB-UniRule"/>
</dbReference>
<evidence type="ECO:0000256" key="2">
    <source>
        <dbReference type="ARBA" id="ARBA00022730"/>
    </source>
</evidence>
<keyword evidence="9" id="KW-1185">Reference proteome</keyword>
<accession>C8PEX6</accession>
<dbReference type="HAMAP" id="MF_01363">
    <property type="entry name" value="Ribosomal_bL21"/>
    <property type="match status" value="1"/>
</dbReference>
<comment type="caution">
    <text evidence="8">The sequence shown here is derived from an EMBL/GenBank/DDBJ whole genome shotgun (WGS) entry which is preliminary data.</text>
</comment>
<dbReference type="GO" id="GO:0005840">
    <property type="term" value="C:ribosome"/>
    <property type="evidence" value="ECO:0007669"/>
    <property type="project" value="UniProtKB-KW"/>
</dbReference>
<dbReference type="PANTHER" id="PTHR21349">
    <property type="entry name" value="50S RIBOSOMAL PROTEIN L21"/>
    <property type="match status" value="1"/>
</dbReference>
<dbReference type="GO" id="GO:0003735">
    <property type="term" value="F:structural constituent of ribosome"/>
    <property type="evidence" value="ECO:0007669"/>
    <property type="project" value="InterPro"/>
</dbReference>
<keyword evidence="3 6" id="KW-0694">RNA-binding</keyword>
<dbReference type="EMBL" id="ACYG01000009">
    <property type="protein sequence ID" value="EEV18604.1"/>
    <property type="molecule type" value="Genomic_DNA"/>
</dbReference>
<dbReference type="InterPro" id="IPR001787">
    <property type="entry name" value="Ribosomal_bL21"/>
</dbReference>
<dbReference type="InterPro" id="IPR028909">
    <property type="entry name" value="bL21-like"/>
</dbReference>
<reference evidence="8 9" key="1">
    <citation type="submission" date="2009-07" db="EMBL/GenBank/DDBJ databases">
        <authorList>
            <person name="Madupu R."/>
            <person name="Sebastian Y."/>
            <person name="Durkin A.S."/>
            <person name="Torralba M."/>
            <person name="Methe B."/>
            <person name="Sutton G.G."/>
            <person name="Strausberg R.L."/>
            <person name="Nelson K.E."/>
        </authorList>
    </citation>
    <scope>NUCLEOTIDE SEQUENCE [LARGE SCALE GENOMIC DNA]</scope>
    <source>
        <strain evidence="8 9">RM3268</strain>
    </source>
</reference>
<evidence type="ECO:0000256" key="6">
    <source>
        <dbReference type="HAMAP-Rule" id="MF_01363"/>
    </source>
</evidence>
<dbReference type="GO" id="GO:1990904">
    <property type="term" value="C:ribonucleoprotein complex"/>
    <property type="evidence" value="ECO:0007669"/>
    <property type="project" value="UniProtKB-KW"/>
</dbReference>
<evidence type="ECO:0000256" key="3">
    <source>
        <dbReference type="ARBA" id="ARBA00022884"/>
    </source>
</evidence>
<dbReference type="GO" id="GO:0019843">
    <property type="term" value="F:rRNA binding"/>
    <property type="evidence" value="ECO:0007669"/>
    <property type="project" value="UniProtKB-UniRule"/>
</dbReference>
<keyword evidence="5 6" id="KW-0687">Ribonucleoprotein</keyword>
<name>C8PEX6_9BACT</name>
<evidence type="ECO:0000256" key="1">
    <source>
        <dbReference type="ARBA" id="ARBA00008563"/>
    </source>
</evidence>
<dbReference type="NCBIfam" id="TIGR00061">
    <property type="entry name" value="L21"/>
    <property type="match status" value="1"/>
</dbReference>
<dbReference type="eggNOG" id="COG0261">
    <property type="taxonomic scope" value="Bacteria"/>
</dbReference>
<dbReference type="Proteomes" id="UP000005709">
    <property type="component" value="Unassembled WGS sequence"/>
</dbReference>
<evidence type="ECO:0000256" key="4">
    <source>
        <dbReference type="ARBA" id="ARBA00022980"/>
    </source>
</evidence>
<proteinExistence type="inferred from homology"/>
<evidence type="ECO:0000313" key="8">
    <source>
        <dbReference type="EMBL" id="EEV18604.1"/>
    </source>
</evidence>
<dbReference type="PANTHER" id="PTHR21349:SF0">
    <property type="entry name" value="LARGE RIBOSOMAL SUBUNIT PROTEIN BL21M"/>
    <property type="match status" value="1"/>
</dbReference>
<comment type="function">
    <text evidence="6 7">This protein binds to 23S rRNA in the presence of protein L20.</text>
</comment>
<dbReference type="STRING" id="824.CGRAC_0370"/>
<dbReference type="InterPro" id="IPR018258">
    <property type="entry name" value="Ribosomal_bL21_CS"/>
</dbReference>
<dbReference type="SUPFAM" id="SSF141091">
    <property type="entry name" value="L21p-like"/>
    <property type="match status" value="1"/>
</dbReference>
<dbReference type="AlphaFoldDB" id="C8PEX6"/>
<comment type="similarity">
    <text evidence="1 6 7">Belongs to the bacterial ribosomal protein bL21 family.</text>
</comment>
<evidence type="ECO:0000313" key="9">
    <source>
        <dbReference type="Proteomes" id="UP000005709"/>
    </source>
</evidence>
<dbReference type="Pfam" id="PF00829">
    <property type="entry name" value="Ribosomal_L21p"/>
    <property type="match status" value="1"/>
</dbReference>
<comment type="subunit">
    <text evidence="6">Part of the 50S ribosomal subunit. Contacts protein L20.</text>
</comment>
<evidence type="ECO:0000256" key="7">
    <source>
        <dbReference type="RuleBase" id="RU000562"/>
    </source>
</evidence>
<keyword evidence="2 6" id="KW-0699">rRNA-binding</keyword>
<evidence type="ECO:0000256" key="5">
    <source>
        <dbReference type="ARBA" id="ARBA00023274"/>
    </source>
</evidence>
<sequence length="143" mass="16316">MRGVSVGIYKISDNIQSFIPNGLLNFARQMPFWLPNFKGFLMYAIIKHGGKQYKVEEGNYLNLDHFNAEPKAKLELSEVLALNDGELKVGAPFVKGAKVVLEVVCEGKDKKVVIFKKRRRKDSKVKRGFRRQYTRVKVVSINA</sequence>
<keyword evidence="4 6" id="KW-0689">Ribosomal protein</keyword>
<dbReference type="InterPro" id="IPR036164">
    <property type="entry name" value="bL21-like_sf"/>
</dbReference>
<protein>
    <recommendedName>
        <fullName evidence="6">Large ribosomal subunit protein bL21</fullName>
    </recommendedName>
</protein>
<gene>
    <name evidence="6 8" type="primary">rplU</name>
    <name evidence="8" type="ORF">CAMGR0001_2615</name>
</gene>
<organism evidence="8 9">
    <name type="scientific">Campylobacter gracilis RM3268</name>
    <dbReference type="NCBI Taxonomy" id="553220"/>
    <lineage>
        <taxon>Bacteria</taxon>
        <taxon>Pseudomonadati</taxon>
        <taxon>Campylobacterota</taxon>
        <taxon>Epsilonproteobacteria</taxon>
        <taxon>Campylobacterales</taxon>
        <taxon>Campylobacteraceae</taxon>
        <taxon>Campylobacter</taxon>
    </lineage>
</organism>
<dbReference type="GO" id="GO:0005737">
    <property type="term" value="C:cytoplasm"/>
    <property type="evidence" value="ECO:0007669"/>
    <property type="project" value="UniProtKB-ARBA"/>
</dbReference>